<accession>A0A9P6TYF7</accession>
<evidence type="ECO:0000313" key="2">
    <source>
        <dbReference type="EMBL" id="KAG0251387.1"/>
    </source>
</evidence>
<dbReference type="Proteomes" id="UP000807716">
    <property type="component" value="Unassembled WGS sequence"/>
</dbReference>
<dbReference type="InterPro" id="IPR015915">
    <property type="entry name" value="Kelch-typ_b-propeller"/>
</dbReference>
<dbReference type="AlphaFoldDB" id="A0A9P6TYF7"/>
<feature type="non-terminal residue" evidence="2">
    <location>
        <position position="258"/>
    </location>
</feature>
<sequence length="258" mass="28187">MKSRLVLLLLVSLTVVALAVGEQTPVAPAAVYQPASAKYKNKFYLYGGRGDPSAMGTGQFFSLDLSKNWTSESPAWQRLHTGPIREFGSGAISHDGKIFIAFPDNQLLTHRYIFDNETGSWSASKATFDGGMVRRIGESNSDIAMKGVIPVTLGTDGTVLIAGGDPRNGSTNQATYYSLYAIYSFESDQSVTRQLPPKGLNSVFMAGRVDYGAGWSEYLKKAVFFGGWAEGSVSEFVLPWEPNHIVTYDPKTGEWKEE</sequence>
<name>A0A9P6TYF7_9FUNG</name>
<reference evidence="2" key="1">
    <citation type="journal article" date="2020" name="Fungal Divers.">
        <title>Resolving the Mortierellaceae phylogeny through synthesis of multi-gene phylogenetics and phylogenomics.</title>
        <authorList>
            <person name="Vandepol N."/>
            <person name="Liber J."/>
            <person name="Desiro A."/>
            <person name="Na H."/>
            <person name="Kennedy M."/>
            <person name="Barry K."/>
            <person name="Grigoriev I.V."/>
            <person name="Miller A.N."/>
            <person name="O'Donnell K."/>
            <person name="Stajich J.E."/>
            <person name="Bonito G."/>
        </authorList>
    </citation>
    <scope>NUCLEOTIDE SEQUENCE</scope>
    <source>
        <strain evidence="2">BC1065</strain>
    </source>
</reference>
<dbReference type="Gene3D" id="2.120.10.80">
    <property type="entry name" value="Kelch-type beta propeller"/>
    <property type="match status" value="1"/>
</dbReference>
<feature type="chain" id="PRO_5040138046" evidence="1">
    <location>
        <begin position="22"/>
        <end position="258"/>
    </location>
</feature>
<feature type="signal peptide" evidence="1">
    <location>
        <begin position="1"/>
        <end position="21"/>
    </location>
</feature>
<dbReference type="OrthoDB" id="2387911at2759"/>
<comment type="caution">
    <text evidence="2">The sequence shown here is derived from an EMBL/GenBank/DDBJ whole genome shotgun (WGS) entry which is preliminary data.</text>
</comment>
<protein>
    <submittedName>
        <fullName evidence="2">Uncharacterized protein</fullName>
    </submittedName>
</protein>
<gene>
    <name evidence="2" type="ORF">DFQ27_008779</name>
</gene>
<organism evidence="2 3">
    <name type="scientific">Actinomortierella ambigua</name>
    <dbReference type="NCBI Taxonomy" id="1343610"/>
    <lineage>
        <taxon>Eukaryota</taxon>
        <taxon>Fungi</taxon>
        <taxon>Fungi incertae sedis</taxon>
        <taxon>Mucoromycota</taxon>
        <taxon>Mortierellomycotina</taxon>
        <taxon>Mortierellomycetes</taxon>
        <taxon>Mortierellales</taxon>
        <taxon>Mortierellaceae</taxon>
        <taxon>Actinomortierella</taxon>
    </lineage>
</organism>
<keyword evidence="3" id="KW-1185">Reference proteome</keyword>
<evidence type="ECO:0000313" key="3">
    <source>
        <dbReference type="Proteomes" id="UP000807716"/>
    </source>
</evidence>
<keyword evidence="1" id="KW-0732">Signal</keyword>
<dbReference type="EMBL" id="JAAAJB010000755">
    <property type="protein sequence ID" value="KAG0251387.1"/>
    <property type="molecule type" value="Genomic_DNA"/>
</dbReference>
<evidence type="ECO:0000256" key="1">
    <source>
        <dbReference type="SAM" id="SignalP"/>
    </source>
</evidence>
<proteinExistence type="predicted"/>
<dbReference type="SUPFAM" id="SSF50965">
    <property type="entry name" value="Galactose oxidase, central domain"/>
    <property type="match status" value="1"/>
</dbReference>
<dbReference type="InterPro" id="IPR011043">
    <property type="entry name" value="Gal_Oxase/kelch_b-propeller"/>
</dbReference>